<evidence type="ECO:0000313" key="2">
    <source>
        <dbReference type="EMBL" id="RGB93162.1"/>
    </source>
</evidence>
<dbReference type="AlphaFoldDB" id="A0A3E2UAD5"/>
<gene>
    <name evidence="2" type="ORF">DWZ46_02130</name>
</gene>
<dbReference type="Proteomes" id="UP000260991">
    <property type="component" value="Unassembled WGS sequence"/>
</dbReference>
<proteinExistence type="predicted"/>
<evidence type="ECO:0000313" key="3">
    <source>
        <dbReference type="Proteomes" id="UP000260991"/>
    </source>
</evidence>
<organism evidence="2 3">
    <name type="scientific">Faecalibacterium prausnitzii</name>
    <dbReference type="NCBI Taxonomy" id="853"/>
    <lineage>
        <taxon>Bacteria</taxon>
        <taxon>Bacillati</taxon>
        <taxon>Bacillota</taxon>
        <taxon>Clostridia</taxon>
        <taxon>Eubacteriales</taxon>
        <taxon>Oscillospiraceae</taxon>
        <taxon>Faecalibacterium</taxon>
    </lineage>
</organism>
<dbReference type="EMBL" id="QVER01000002">
    <property type="protein sequence ID" value="RGB93162.1"/>
    <property type="molecule type" value="Genomic_DNA"/>
</dbReference>
<feature type="region of interest" description="Disordered" evidence="1">
    <location>
        <begin position="1"/>
        <end position="20"/>
    </location>
</feature>
<comment type="caution">
    <text evidence="2">The sequence shown here is derived from an EMBL/GenBank/DDBJ whole genome shotgun (WGS) entry which is preliminary data.</text>
</comment>
<accession>A0A3E2UAD5</accession>
<evidence type="ECO:0000256" key="1">
    <source>
        <dbReference type="SAM" id="MobiDB-lite"/>
    </source>
</evidence>
<name>A0A3E2UAD5_9FIRM</name>
<protein>
    <submittedName>
        <fullName evidence="2">Uncharacterized protein</fullName>
    </submittedName>
</protein>
<reference evidence="2 3" key="1">
    <citation type="submission" date="2018-08" db="EMBL/GenBank/DDBJ databases">
        <title>A genome reference for cultivated species of the human gut microbiota.</title>
        <authorList>
            <person name="Zou Y."/>
            <person name="Xue W."/>
            <person name="Luo G."/>
        </authorList>
    </citation>
    <scope>NUCLEOTIDE SEQUENCE [LARGE SCALE GENOMIC DNA]</scope>
    <source>
        <strain evidence="2 3">AF32-8AC</strain>
    </source>
</reference>
<sequence>MKPSQALRASSPKGRAFGRPGSFRLTAEGVIWRKKECSAAEGSGFGAMFLVKLLLISTAEHYMLR</sequence>